<accession>A0A4V6D5M5</accession>
<dbReference type="GO" id="GO:0005634">
    <property type="term" value="C:nucleus"/>
    <property type="evidence" value="ECO:0007669"/>
    <property type="project" value="TreeGrafter"/>
</dbReference>
<dbReference type="GO" id="GO:0005737">
    <property type="term" value="C:cytoplasm"/>
    <property type="evidence" value="ECO:0007669"/>
    <property type="project" value="TreeGrafter"/>
</dbReference>
<dbReference type="AlphaFoldDB" id="A0A4V6D5M5"/>
<evidence type="ECO:0000256" key="2">
    <source>
        <dbReference type="SAM" id="MobiDB-lite"/>
    </source>
</evidence>
<feature type="compositionally biased region" description="Basic and acidic residues" evidence="2">
    <location>
        <begin position="259"/>
        <end position="277"/>
    </location>
</feature>
<feature type="compositionally biased region" description="Basic and acidic residues" evidence="2">
    <location>
        <begin position="173"/>
        <end position="184"/>
    </location>
</feature>
<dbReference type="SMART" id="SM00360">
    <property type="entry name" value="RRM"/>
    <property type="match status" value="1"/>
</dbReference>
<dbReference type="Proteomes" id="UP000298652">
    <property type="component" value="Chromosome 6"/>
</dbReference>
<feature type="region of interest" description="Disordered" evidence="2">
    <location>
        <begin position="233"/>
        <end position="307"/>
    </location>
</feature>
<dbReference type="SUPFAM" id="SSF54928">
    <property type="entry name" value="RNA-binding domain, RBD"/>
    <property type="match status" value="1"/>
</dbReference>
<feature type="domain" description="RRM" evidence="3">
    <location>
        <begin position="548"/>
        <end position="625"/>
    </location>
</feature>
<evidence type="ECO:0000313" key="5">
    <source>
        <dbReference type="Proteomes" id="UP000298652"/>
    </source>
</evidence>
<feature type="region of interest" description="Disordered" evidence="2">
    <location>
        <begin position="173"/>
        <end position="220"/>
    </location>
</feature>
<organism evidence="4 5">
    <name type="scientific">Setaria viridis</name>
    <name type="common">Green bristlegrass</name>
    <name type="synonym">Setaria italica subsp. viridis</name>
    <dbReference type="NCBI Taxonomy" id="4556"/>
    <lineage>
        <taxon>Eukaryota</taxon>
        <taxon>Viridiplantae</taxon>
        <taxon>Streptophyta</taxon>
        <taxon>Embryophyta</taxon>
        <taxon>Tracheophyta</taxon>
        <taxon>Spermatophyta</taxon>
        <taxon>Magnoliopsida</taxon>
        <taxon>Liliopsida</taxon>
        <taxon>Poales</taxon>
        <taxon>Poaceae</taxon>
        <taxon>PACMAD clade</taxon>
        <taxon>Panicoideae</taxon>
        <taxon>Panicodae</taxon>
        <taxon>Paniceae</taxon>
        <taxon>Cenchrinae</taxon>
        <taxon>Setaria</taxon>
    </lineage>
</organism>
<feature type="compositionally biased region" description="Basic and acidic residues" evidence="2">
    <location>
        <begin position="193"/>
        <end position="209"/>
    </location>
</feature>
<evidence type="ECO:0000259" key="3">
    <source>
        <dbReference type="PROSITE" id="PS50102"/>
    </source>
</evidence>
<dbReference type="PANTHER" id="PTHR14738:SF32">
    <property type="entry name" value="RNA BINDING (RRM_RBD_RNP MOTIFS) FAMILY PROTEIN"/>
    <property type="match status" value="1"/>
</dbReference>
<evidence type="ECO:0000313" key="4">
    <source>
        <dbReference type="EMBL" id="TKW11086.1"/>
    </source>
</evidence>
<proteinExistence type="predicted"/>
<dbReference type="PANTHER" id="PTHR14738">
    <property type="entry name" value="ZINC FINGER CCCH DOMAIN-CONTAINING PROTEIN 14"/>
    <property type="match status" value="1"/>
</dbReference>
<dbReference type="InterPro" id="IPR000504">
    <property type="entry name" value="RRM_dom"/>
</dbReference>
<dbReference type="OMA" id="KDQTHPE"/>
<dbReference type="Pfam" id="PF00076">
    <property type="entry name" value="RRM_1"/>
    <property type="match status" value="1"/>
</dbReference>
<dbReference type="Gramene" id="TKW11086">
    <property type="protein sequence ID" value="TKW11086"/>
    <property type="gene ID" value="SEVIR_6G210600v2"/>
</dbReference>
<dbReference type="InterPro" id="IPR035979">
    <property type="entry name" value="RBD_domain_sf"/>
</dbReference>
<gene>
    <name evidence="4" type="ORF">SEVIR_6G210600v2</name>
</gene>
<dbReference type="EMBL" id="CM016557">
    <property type="protein sequence ID" value="TKW11086.1"/>
    <property type="molecule type" value="Genomic_DNA"/>
</dbReference>
<dbReference type="PROSITE" id="PS50102">
    <property type="entry name" value="RRM"/>
    <property type="match status" value="1"/>
</dbReference>
<dbReference type="InterPro" id="IPR012677">
    <property type="entry name" value="Nucleotide-bd_a/b_plait_sf"/>
</dbReference>
<dbReference type="Gene3D" id="3.30.70.330">
    <property type="match status" value="1"/>
</dbReference>
<feature type="compositionally biased region" description="Basic and acidic residues" evidence="2">
    <location>
        <begin position="284"/>
        <end position="305"/>
    </location>
</feature>
<dbReference type="FunFam" id="3.30.70.330:FF:000616">
    <property type="entry name" value="RNA binding (RRM/RBD/RNP motifs) family protein"/>
    <property type="match status" value="1"/>
</dbReference>
<sequence>MDAADGGASFTAAGEELLRGRVREKLRELMMSEPDTSLLDYVMVLLKNRRCKEKAIKELHVFLGDDSEAFVSWLWEHLSLHLHLYVQAQEQNQQLKDDEAPKEVSEAPKEVAGRPKSSDALPESKGQIHSVHTTESSTATRGRNKREWKGIGRDGNENFPLRSVLTDILHGEEKRTQKSNEIRHPLSKQQNGRKRERDDEPQQTKRDVSSRPMIGGGASRRLLQFAVRDAVKAVQPTSSSSEPASKRLRSVVSTTSAENMHDRRSERSQDNLSDRTSARSQDNPSDRRSARSQDNPSERRSERTRPVLQLQGAALALRAAAEAAADSTKVRSTGSVFKRLGHGNVVKQPSRSREEKRDYEDFEPVMAVDERDSDRYVNNEESEEESGELTIADRVAAMNVDLSSEDDMERDEGISRYQTCVSPDGAFSSFQDKKALSAKCSGELETDAIRPSGVIDKERSVPSSTETASKAVPISVDVNTVVPLSYETPKDVHVVEKPYTPMNSNATSVATNAKESGHAEVQKDSQRAAPSVAVSYSTAHPTEDADSRTLYVSNVHFAATKDSLSRHFNKFGAVLKVVIVTNAATGQPTGSAYVEFLHKESAERALSLNGTSFMTRILKVVRRSSHEAAHFYGWPGSGRSSLYGRHSRMAYPRAVLPGGSFRGRAPMKPGARSLQWKREPSGTDSGTKTDMSVPLSSEQVLPPAT</sequence>
<reference evidence="4" key="1">
    <citation type="submission" date="2019-03" db="EMBL/GenBank/DDBJ databases">
        <title>WGS assembly of Setaria viridis.</title>
        <authorList>
            <person name="Huang P."/>
            <person name="Jenkins J."/>
            <person name="Grimwood J."/>
            <person name="Barry K."/>
            <person name="Healey A."/>
            <person name="Mamidi S."/>
            <person name="Sreedasyam A."/>
            <person name="Shu S."/>
            <person name="Feldman M."/>
            <person name="Wu J."/>
            <person name="Yu Y."/>
            <person name="Chen C."/>
            <person name="Johnson J."/>
            <person name="Rokhsar D."/>
            <person name="Baxter I."/>
            <person name="Schmutz J."/>
            <person name="Brutnell T."/>
            <person name="Kellogg E."/>
        </authorList>
    </citation>
    <scope>NUCLEOTIDE SEQUENCE [LARGE SCALE GENOMIC DNA]</scope>
</reference>
<dbReference type="InterPro" id="IPR002483">
    <property type="entry name" value="PWI_dom"/>
</dbReference>
<keyword evidence="1" id="KW-0694">RNA-binding</keyword>
<dbReference type="GO" id="GO:0008143">
    <property type="term" value="F:poly(A) binding"/>
    <property type="evidence" value="ECO:0007669"/>
    <property type="project" value="InterPro"/>
</dbReference>
<feature type="region of interest" description="Disordered" evidence="2">
    <location>
        <begin position="93"/>
        <end position="156"/>
    </location>
</feature>
<evidence type="ECO:0000256" key="1">
    <source>
        <dbReference type="PROSITE-ProRule" id="PRU00176"/>
    </source>
</evidence>
<dbReference type="Gene3D" id="1.20.1390.10">
    <property type="entry name" value="PWI domain"/>
    <property type="match status" value="1"/>
</dbReference>
<feature type="region of interest" description="Disordered" evidence="2">
    <location>
        <begin position="660"/>
        <end position="705"/>
    </location>
</feature>
<feature type="compositionally biased region" description="Basic and acidic residues" evidence="2">
    <location>
        <begin position="145"/>
        <end position="156"/>
    </location>
</feature>
<name>A0A4V6D5M5_SETVI</name>
<keyword evidence="5" id="KW-1185">Reference proteome</keyword>
<dbReference type="Pfam" id="PF01480">
    <property type="entry name" value="PWI"/>
    <property type="match status" value="1"/>
</dbReference>
<feature type="compositionally biased region" description="Polar residues" evidence="2">
    <location>
        <begin position="130"/>
        <end position="141"/>
    </location>
</feature>
<feature type="compositionally biased region" description="Polar residues" evidence="2">
    <location>
        <begin position="682"/>
        <end position="699"/>
    </location>
</feature>
<dbReference type="InterPro" id="IPR040366">
    <property type="entry name" value="Nab2/ZC3H14"/>
</dbReference>
<dbReference type="GO" id="GO:0043488">
    <property type="term" value="P:regulation of mRNA stability"/>
    <property type="evidence" value="ECO:0007669"/>
    <property type="project" value="InterPro"/>
</dbReference>
<feature type="compositionally biased region" description="Basic and acidic residues" evidence="2">
    <location>
        <begin position="95"/>
        <end position="117"/>
    </location>
</feature>
<protein>
    <recommendedName>
        <fullName evidence="3">RRM domain-containing protein</fullName>
    </recommendedName>
</protein>